<accession>A0A9D2GS30</accession>
<comment type="caution">
    <text evidence="2">The sequence shown here is derived from an EMBL/GenBank/DDBJ whole genome shotgun (WGS) entry which is preliminary data.</text>
</comment>
<protein>
    <submittedName>
        <fullName evidence="2">Uncharacterized protein</fullName>
    </submittedName>
</protein>
<dbReference type="AlphaFoldDB" id="A0A9D2GS30"/>
<reference evidence="2" key="1">
    <citation type="journal article" date="2021" name="PeerJ">
        <title>Extensive microbial diversity within the chicken gut microbiome revealed by metagenomics and culture.</title>
        <authorList>
            <person name="Gilroy R."/>
            <person name="Ravi A."/>
            <person name="Getino M."/>
            <person name="Pursley I."/>
            <person name="Horton D.L."/>
            <person name="Alikhan N.F."/>
            <person name="Baker D."/>
            <person name="Gharbi K."/>
            <person name="Hall N."/>
            <person name="Watson M."/>
            <person name="Adriaenssens E.M."/>
            <person name="Foster-Nyarko E."/>
            <person name="Jarju S."/>
            <person name="Secka A."/>
            <person name="Antonio M."/>
            <person name="Oren A."/>
            <person name="Chaudhuri R.R."/>
            <person name="La Ragione R."/>
            <person name="Hildebrand F."/>
            <person name="Pallen M.J."/>
        </authorList>
    </citation>
    <scope>NUCLEOTIDE SEQUENCE</scope>
    <source>
        <strain evidence="2">Gambia16-554</strain>
    </source>
</reference>
<evidence type="ECO:0000256" key="1">
    <source>
        <dbReference type="SAM" id="Phobius"/>
    </source>
</evidence>
<sequence>MKYNTPYPKEDLIRVRNGSRLQVVVNSEIRIGRLKEVKDGNLILMSGFAIATIELASIRSFCLIREDEKK</sequence>
<name>A0A9D2GS30_9BACT</name>
<dbReference type="EMBL" id="DXAW01000096">
    <property type="protein sequence ID" value="HIZ85944.1"/>
    <property type="molecule type" value="Genomic_DNA"/>
</dbReference>
<evidence type="ECO:0000313" key="3">
    <source>
        <dbReference type="Proteomes" id="UP000824115"/>
    </source>
</evidence>
<proteinExistence type="predicted"/>
<keyword evidence="1" id="KW-0812">Transmembrane</keyword>
<keyword evidence="1" id="KW-1133">Transmembrane helix</keyword>
<feature type="transmembrane region" description="Helical" evidence="1">
    <location>
        <begin position="42"/>
        <end position="64"/>
    </location>
</feature>
<dbReference type="Proteomes" id="UP000824115">
    <property type="component" value="Unassembled WGS sequence"/>
</dbReference>
<gene>
    <name evidence="2" type="ORF">IAC04_05600</name>
</gene>
<keyword evidence="1" id="KW-0472">Membrane</keyword>
<evidence type="ECO:0000313" key="2">
    <source>
        <dbReference type="EMBL" id="HIZ85944.1"/>
    </source>
</evidence>
<reference evidence="2" key="2">
    <citation type="submission" date="2021-04" db="EMBL/GenBank/DDBJ databases">
        <authorList>
            <person name="Gilroy R."/>
        </authorList>
    </citation>
    <scope>NUCLEOTIDE SEQUENCE</scope>
    <source>
        <strain evidence="2">Gambia16-554</strain>
    </source>
</reference>
<organism evidence="2 3">
    <name type="scientific">Candidatus Coprenecus stercoravium</name>
    <dbReference type="NCBI Taxonomy" id="2840735"/>
    <lineage>
        <taxon>Bacteria</taxon>
        <taxon>Pseudomonadati</taxon>
        <taxon>Bacteroidota</taxon>
        <taxon>Bacteroidia</taxon>
        <taxon>Bacteroidales</taxon>
        <taxon>Rikenellaceae</taxon>
        <taxon>Rikenellaceae incertae sedis</taxon>
        <taxon>Candidatus Coprenecus</taxon>
    </lineage>
</organism>